<reference evidence="1" key="1">
    <citation type="submission" date="2021-02" db="EMBL/GenBank/DDBJ databases">
        <authorList>
            <person name="Dougan E. K."/>
            <person name="Rhodes N."/>
            <person name="Thang M."/>
            <person name="Chan C."/>
        </authorList>
    </citation>
    <scope>NUCLEOTIDE SEQUENCE</scope>
</reference>
<organism evidence="1 2">
    <name type="scientific">Symbiodinium necroappetens</name>
    <dbReference type="NCBI Taxonomy" id="1628268"/>
    <lineage>
        <taxon>Eukaryota</taxon>
        <taxon>Sar</taxon>
        <taxon>Alveolata</taxon>
        <taxon>Dinophyceae</taxon>
        <taxon>Suessiales</taxon>
        <taxon>Symbiodiniaceae</taxon>
        <taxon>Symbiodinium</taxon>
    </lineage>
</organism>
<dbReference type="EMBL" id="CAJNJA010021006">
    <property type="protein sequence ID" value="CAE7468388.1"/>
    <property type="molecule type" value="Genomic_DNA"/>
</dbReference>
<proteinExistence type="predicted"/>
<evidence type="ECO:0000313" key="1">
    <source>
        <dbReference type="EMBL" id="CAE7468388.1"/>
    </source>
</evidence>
<protein>
    <submittedName>
        <fullName evidence="1">Uncharacterized protein</fullName>
    </submittedName>
</protein>
<evidence type="ECO:0000313" key="2">
    <source>
        <dbReference type="Proteomes" id="UP000601435"/>
    </source>
</evidence>
<gene>
    <name evidence="1" type="ORF">SNEC2469_LOCUS13170</name>
</gene>
<keyword evidence="2" id="KW-1185">Reference proteome</keyword>
<dbReference type="Proteomes" id="UP000601435">
    <property type="component" value="Unassembled WGS sequence"/>
</dbReference>
<comment type="caution">
    <text evidence="1">The sequence shown here is derived from an EMBL/GenBank/DDBJ whole genome shotgun (WGS) entry which is preliminary data.</text>
</comment>
<sequence length="76" mass="8264">MCCTFGVGAISCRTRSRWLRQCVCAVWGLGWRGRCLQTRSLLGTGLASVLADLLPVFLRCIVGPGCHRHETVTGEA</sequence>
<name>A0A812S5H5_9DINO</name>
<accession>A0A812S5H5</accession>
<dbReference type="AlphaFoldDB" id="A0A812S5H5"/>